<dbReference type="Gene3D" id="2.40.70.10">
    <property type="entry name" value="Acid Proteases"/>
    <property type="match status" value="2"/>
</dbReference>
<name>A0ABQ7NGI7_BRACM</name>
<dbReference type="InterPro" id="IPR033121">
    <property type="entry name" value="PEPTIDASE_A1"/>
</dbReference>
<dbReference type="InterPro" id="IPR032799">
    <property type="entry name" value="TAXi_C"/>
</dbReference>
<dbReference type="PROSITE" id="PS51767">
    <property type="entry name" value="PEPTIDASE_A1"/>
    <property type="match status" value="1"/>
</dbReference>
<dbReference type="Pfam" id="PF04833">
    <property type="entry name" value="COBRA"/>
    <property type="match status" value="1"/>
</dbReference>
<keyword evidence="6" id="KW-0325">Glycoprotein</keyword>
<gene>
    <name evidence="8" type="primary">A02p010840.1_BraROA</name>
    <name evidence="8" type="ORF">IGI04_005173</name>
</gene>
<dbReference type="SUPFAM" id="SSF50630">
    <property type="entry name" value="Acid proteases"/>
    <property type="match status" value="1"/>
</dbReference>
<evidence type="ECO:0000313" key="9">
    <source>
        <dbReference type="Proteomes" id="UP000823674"/>
    </source>
</evidence>
<reference evidence="8 9" key="1">
    <citation type="submission" date="2021-03" db="EMBL/GenBank/DDBJ databases">
        <authorList>
            <person name="King G.J."/>
            <person name="Bancroft I."/>
            <person name="Baten A."/>
            <person name="Bloomfield J."/>
            <person name="Borpatragohain P."/>
            <person name="He Z."/>
            <person name="Irish N."/>
            <person name="Irwin J."/>
            <person name="Liu K."/>
            <person name="Mauleon R.P."/>
            <person name="Moore J."/>
            <person name="Morris R."/>
            <person name="Ostergaard L."/>
            <person name="Wang B."/>
            <person name="Wells R."/>
        </authorList>
    </citation>
    <scope>NUCLEOTIDE SEQUENCE [LARGE SCALE GENOMIC DNA]</scope>
    <source>
        <strain evidence="8">R-o-18</strain>
        <tissue evidence="8">Leaf</tissue>
    </source>
</reference>
<evidence type="ECO:0000313" key="8">
    <source>
        <dbReference type="EMBL" id="KAG5408854.1"/>
    </source>
</evidence>
<proteinExistence type="inferred from homology"/>
<comment type="caution">
    <text evidence="8">The sequence shown here is derived from an EMBL/GenBank/DDBJ whole genome shotgun (WGS) entry which is preliminary data.</text>
</comment>
<dbReference type="InterPro" id="IPR051708">
    <property type="entry name" value="Plant_Aspart_Prot_A1"/>
</dbReference>
<dbReference type="PANTHER" id="PTHR47967">
    <property type="entry name" value="OS07G0603500 PROTEIN-RELATED"/>
    <property type="match status" value="1"/>
</dbReference>
<accession>A0ABQ7NGI7</accession>
<keyword evidence="9" id="KW-1185">Reference proteome</keyword>
<dbReference type="PANTHER" id="PTHR47967:SF14">
    <property type="entry name" value="EUKARYOTIC ASPARTYL PROTEASE FAMILY PROTEIN"/>
    <property type="match status" value="1"/>
</dbReference>
<dbReference type="InterPro" id="IPR032861">
    <property type="entry name" value="TAXi_N"/>
</dbReference>
<keyword evidence="4" id="KW-0732">Signal</keyword>
<dbReference type="EMBL" id="JADBGQ010000002">
    <property type="protein sequence ID" value="KAG5408854.1"/>
    <property type="molecule type" value="Genomic_DNA"/>
</dbReference>
<feature type="domain" description="Peptidase A1" evidence="7">
    <location>
        <begin position="32"/>
        <end position="324"/>
    </location>
</feature>
<evidence type="ECO:0000256" key="2">
    <source>
        <dbReference type="ARBA" id="ARBA00007447"/>
    </source>
</evidence>
<dbReference type="Pfam" id="PF14543">
    <property type="entry name" value="TAXi_N"/>
    <property type="match status" value="1"/>
</dbReference>
<comment type="similarity">
    <text evidence="2">Belongs to the peptidase A1 family.</text>
</comment>
<dbReference type="Pfam" id="PF14541">
    <property type="entry name" value="TAXi_C"/>
    <property type="match status" value="1"/>
</dbReference>
<evidence type="ECO:0000256" key="1">
    <source>
        <dbReference type="ARBA" id="ARBA00005507"/>
    </source>
</evidence>
<organism evidence="8 9">
    <name type="scientific">Brassica rapa subsp. trilocularis</name>
    <dbReference type="NCBI Taxonomy" id="1813537"/>
    <lineage>
        <taxon>Eukaryota</taxon>
        <taxon>Viridiplantae</taxon>
        <taxon>Streptophyta</taxon>
        <taxon>Embryophyta</taxon>
        <taxon>Tracheophyta</taxon>
        <taxon>Spermatophyta</taxon>
        <taxon>Magnoliopsida</taxon>
        <taxon>eudicotyledons</taxon>
        <taxon>Gunneridae</taxon>
        <taxon>Pentapetalae</taxon>
        <taxon>rosids</taxon>
        <taxon>malvids</taxon>
        <taxon>Brassicales</taxon>
        <taxon>Brassicaceae</taxon>
        <taxon>Brassiceae</taxon>
        <taxon>Brassica</taxon>
    </lineage>
</organism>
<sequence length="501" mass="55803">MSSRPTPRQALSLGGHNRKIIHVFLKKFPPAIFARVNIGDPPVEVWLHIDTGSDLTWVTDDSRVGYDPLDSSTFSYRSCDGLSKSPSVTPSRIRGQCDYVQRLADDAVYAVAGMATGMGTLGLSLGELSIIKSVGTKFSICVGNFNYISQGKHFLALGDDALLVGRKILLDTKGNTYRIKLSSITIEGQSLGIENVLSKTKSILDTGISTISLVQEVYHAVAEKIKKIMSDAGYEESDIYKEHKFICYKGVIPEQKKLQVSLKFGKVSLDMDSTTLFIQLKSIAEEVFCLSVNESPIEENLIGIPIFQNHNIGFDTVNNKLYIKPVKFPGGYVTIWWDIMNETRGSYSANVTIIDYLKNHDIDGPWALRWEWAEDEILLNTVGATGTQLGNDSSVGDNKWPLNSNLPPRGEKVSKYCKGGVIPSWCTIEADLPKSSSSFQITVGRVGIEYYPPAYVDFTTPRSNFMCFSMMPFTKRRGYLKTWRAECGLLEFRKIDNKEDL</sequence>
<evidence type="ECO:0000256" key="6">
    <source>
        <dbReference type="ARBA" id="ARBA00023180"/>
    </source>
</evidence>
<keyword evidence="5" id="KW-0378">Hydrolase</keyword>
<evidence type="ECO:0000259" key="7">
    <source>
        <dbReference type="PROSITE" id="PS51767"/>
    </source>
</evidence>
<evidence type="ECO:0000256" key="4">
    <source>
        <dbReference type="ARBA" id="ARBA00022729"/>
    </source>
</evidence>
<protein>
    <recommendedName>
        <fullName evidence="7">Peptidase A1 domain-containing protein</fullName>
    </recommendedName>
</protein>
<evidence type="ECO:0000256" key="5">
    <source>
        <dbReference type="ARBA" id="ARBA00022801"/>
    </source>
</evidence>
<evidence type="ECO:0000256" key="3">
    <source>
        <dbReference type="ARBA" id="ARBA00022670"/>
    </source>
</evidence>
<comment type="similarity">
    <text evidence="1">Belongs to the COBRA family.</text>
</comment>
<keyword evidence="3" id="KW-0645">Protease</keyword>
<dbReference type="Proteomes" id="UP000823674">
    <property type="component" value="Chromosome A02"/>
</dbReference>
<dbReference type="InterPro" id="IPR006918">
    <property type="entry name" value="COBRA_pln"/>
</dbReference>
<dbReference type="InterPro" id="IPR021109">
    <property type="entry name" value="Peptidase_aspartic_dom_sf"/>
</dbReference>